<comment type="caution">
    <text evidence="1">The sequence shown here is derived from an EMBL/GenBank/DDBJ whole genome shotgun (WGS) entry which is preliminary data.</text>
</comment>
<accession>A0ACC1PS83</accession>
<proteinExistence type="predicted"/>
<keyword evidence="2" id="KW-1185">Reference proteome</keyword>
<gene>
    <name evidence="1" type="ORF">NUW54_g6850</name>
</gene>
<dbReference type="EMBL" id="JANSHE010001881">
    <property type="protein sequence ID" value="KAJ3000045.1"/>
    <property type="molecule type" value="Genomic_DNA"/>
</dbReference>
<evidence type="ECO:0000313" key="2">
    <source>
        <dbReference type="Proteomes" id="UP001144978"/>
    </source>
</evidence>
<organism evidence="1 2">
    <name type="scientific">Trametes sanguinea</name>
    <dbReference type="NCBI Taxonomy" id="158606"/>
    <lineage>
        <taxon>Eukaryota</taxon>
        <taxon>Fungi</taxon>
        <taxon>Dikarya</taxon>
        <taxon>Basidiomycota</taxon>
        <taxon>Agaricomycotina</taxon>
        <taxon>Agaricomycetes</taxon>
        <taxon>Polyporales</taxon>
        <taxon>Polyporaceae</taxon>
        <taxon>Trametes</taxon>
    </lineage>
</organism>
<evidence type="ECO:0000313" key="1">
    <source>
        <dbReference type="EMBL" id="KAJ3000045.1"/>
    </source>
</evidence>
<name>A0ACC1PS83_9APHY</name>
<reference evidence="1" key="1">
    <citation type="submission" date="2022-08" db="EMBL/GenBank/DDBJ databases">
        <title>Genome Sequence of Pycnoporus sanguineus.</title>
        <authorList>
            <person name="Buettner E."/>
        </authorList>
    </citation>
    <scope>NUCLEOTIDE SEQUENCE</scope>
    <source>
        <strain evidence="1">CG-C14</strain>
    </source>
</reference>
<protein>
    <submittedName>
        <fullName evidence="1">Uncharacterized protein</fullName>
    </submittedName>
</protein>
<sequence>MASANTIELAQTGKRDELRELEKKYQALHQNLSGHLEGTTLEQLADIIKPRVDQLRTISEPFGRPSDASKKKVDSGSVTLPDGVVLRVEDADKEVVFTISKKLNIDQVQALILLRSFLYNEGLPEGVGADSSTMADELVEAITPFYYSERLHILRTLIPLFRAEQNAADPVHEVASEYLPKIIPDGGAFAETLLGEYISKTHAAIPESARQDTRQAATWAKQNAKEQLVMLEVLFWTMWSYATCNGPLVAKIYETAYETHLGSQQQNSTFLLDEESVQILQDCAALWILITVEVLELERVAGGVEVSADPVDKDIYWASPDSLKRIHHAVISQGNSNFACTYIAWTFVLARISRTALELKEIPNSFKGFFDSLIPQDSGGYSKDGIRAFELMAKIGLSPDAGLFRLMLTLLTTSPLFVTSVAWRTGSSVTDPNAVAYRSVLKGLGLVIAIVELVPVELIPDFDGLLEVWVALFGRSEPQAVAGICRQFWEADWNEGIARRAIVDVARSRFPVQVKPLIRLLRALTATGFLETDPLSTADHIQPTAEILEERQLCTRAVFDFFDELSTYTQVIHTNSCIGAHALYEKLPDSGGGPVNGVPTLRCHGDVEDQVTRSQIVWQRKHPGIDPKDCPLKTHRHYRLVVDEVCRPMREFDTFLDLVVVIHDCIAAHGDAYVRKGLLHRDISAGNVLIYPKQVVTDSGVTEDPVGILADWELAKQVDESRTKQAPRQPHRTGTWQFTSAMALDNPKKRVVVQDDMESFFHLILYYAIRFLPNNCGNVGRFMDEYFDGQLEVDGEYYGGAMKLNAMREGKVTVFGADALKFYTSEEVMQPSADNTSQQDEEALKSSSSSGAPEIENAAASQEAGGPPELHPINSLFSDFLTRIKAHYALYYTPRKTVQKKPIQDGRRARFSKPPTFTERRMRLRIRFAGDSDEESDSDEAPSSETPEVVLSTQQRRLFEEAAAKLGDHKEMKKLFSRHIRKHAWPEEDRVADQLPKKHRRNTENTNTKNTNTTKRTRDMAQLGTAERQSKRTRSMR</sequence>
<dbReference type="Proteomes" id="UP001144978">
    <property type="component" value="Unassembled WGS sequence"/>
</dbReference>